<reference evidence="2" key="1">
    <citation type="submission" date="2021-01" db="EMBL/GenBank/DDBJ databases">
        <authorList>
            <consortium name="Genoscope - CEA"/>
            <person name="William W."/>
        </authorList>
    </citation>
    <scope>NUCLEOTIDE SEQUENCE</scope>
</reference>
<keyword evidence="1" id="KW-1133">Transmembrane helix</keyword>
<feature type="transmembrane region" description="Helical" evidence="1">
    <location>
        <begin position="268"/>
        <end position="288"/>
    </location>
</feature>
<evidence type="ECO:0000256" key="1">
    <source>
        <dbReference type="SAM" id="Phobius"/>
    </source>
</evidence>
<sequence>MELIYIKFSLRSRIEKQQICKGFQNLSRDSYPFIHNKEQQGSRKTKELFIVIHHSHLLLLLSFILLIQQKIDEEFQAPLTDYFLLVYPINLANFLGSSLDLDDLCEFKILNVQECGVRKELKTLFAHSSDTFRRWAQIPFWVRAEGENRNQENSKRSEDNISIRTKKHRLRLVKKHLRPNLSQRLDNLDIKSNYRQQLSPHKRIIGDKKRIGKGHYSPLQSFSNTASSMRSISKIVLNLFISIITIYSQQLLTFFCFIFLISPYFHQLINNFPCIDIQFLYILFLLPIL</sequence>
<keyword evidence="1" id="KW-0472">Membrane</keyword>
<accession>A0A8S1TZQ7</accession>
<proteinExistence type="predicted"/>
<organism evidence="2 3">
    <name type="scientific">Paramecium octaurelia</name>
    <dbReference type="NCBI Taxonomy" id="43137"/>
    <lineage>
        <taxon>Eukaryota</taxon>
        <taxon>Sar</taxon>
        <taxon>Alveolata</taxon>
        <taxon>Ciliophora</taxon>
        <taxon>Intramacronucleata</taxon>
        <taxon>Oligohymenophorea</taxon>
        <taxon>Peniculida</taxon>
        <taxon>Parameciidae</taxon>
        <taxon>Paramecium</taxon>
    </lineage>
</organism>
<dbReference type="EMBL" id="CAJJDP010000033">
    <property type="protein sequence ID" value="CAD8156957.1"/>
    <property type="molecule type" value="Genomic_DNA"/>
</dbReference>
<dbReference type="AlphaFoldDB" id="A0A8S1TZQ7"/>
<evidence type="ECO:0000313" key="2">
    <source>
        <dbReference type="EMBL" id="CAD8156957.1"/>
    </source>
</evidence>
<name>A0A8S1TZQ7_PAROT</name>
<gene>
    <name evidence="2" type="ORF">POCTA_138.1.T0330061</name>
</gene>
<feature type="transmembrane region" description="Helical" evidence="1">
    <location>
        <begin position="235"/>
        <end position="262"/>
    </location>
</feature>
<evidence type="ECO:0000313" key="3">
    <source>
        <dbReference type="Proteomes" id="UP000683925"/>
    </source>
</evidence>
<keyword evidence="1" id="KW-0812">Transmembrane</keyword>
<dbReference type="Proteomes" id="UP000683925">
    <property type="component" value="Unassembled WGS sequence"/>
</dbReference>
<keyword evidence="3" id="KW-1185">Reference proteome</keyword>
<protein>
    <submittedName>
        <fullName evidence="2">Uncharacterized protein</fullName>
    </submittedName>
</protein>
<comment type="caution">
    <text evidence="2">The sequence shown here is derived from an EMBL/GenBank/DDBJ whole genome shotgun (WGS) entry which is preliminary data.</text>
</comment>